<protein>
    <submittedName>
        <fullName evidence="5">NDR1/HIN1-like protein 13</fullName>
    </submittedName>
</protein>
<keyword evidence="2 4" id="KW-0472">Membrane</keyword>
<dbReference type="EMBL" id="JBFOLJ010000001">
    <property type="protein sequence ID" value="KAL2559881.1"/>
    <property type="molecule type" value="Genomic_DNA"/>
</dbReference>
<evidence type="ECO:0000256" key="1">
    <source>
        <dbReference type="ARBA" id="ARBA00004370"/>
    </source>
</evidence>
<evidence type="ECO:0000256" key="4">
    <source>
        <dbReference type="SAM" id="Phobius"/>
    </source>
</evidence>
<gene>
    <name evidence="5" type="ORF">Fot_04620</name>
</gene>
<proteinExistence type="predicted"/>
<organism evidence="5 6">
    <name type="scientific">Forsythia ovata</name>
    <dbReference type="NCBI Taxonomy" id="205694"/>
    <lineage>
        <taxon>Eukaryota</taxon>
        <taxon>Viridiplantae</taxon>
        <taxon>Streptophyta</taxon>
        <taxon>Embryophyta</taxon>
        <taxon>Tracheophyta</taxon>
        <taxon>Spermatophyta</taxon>
        <taxon>Magnoliopsida</taxon>
        <taxon>eudicotyledons</taxon>
        <taxon>Gunneridae</taxon>
        <taxon>Pentapetalae</taxon>
        <taxon>asterids</taxon>
        <taxon>lamiids</taxon>
        <taxon>Lamiales</taxon>
        <taxon>Oleaceae</taxon>
        <taxon>Forsythieae</taxon>
        <taxon>Forsythia</taxon>
    </lineage>
</organism>
<evidence type="ECO:0000313" key="6">
    <source>
        <dbReference type="Proteomes" id="UP001604277"/>
    </source>
</evidence>
<accession>A0ABD1XDN8</accession>
<feature type="region of interest" description="Disordered" evidence="3">
    <location>
        <begin position="1"/>
        <end position="140"/>
    </location>
</feature>
<sequence length="332" mass="37943">MSMHHLPETNPHFHPSQPSTRPHAPGIDFAPPPRRQGRTPPPPRRQGRTPPPPQQHHDSNPQFFTPPLPHVNEPSLQPHPNQPPRRQSRPLPQRHGDSNTPPPPGPPRHHKEPTSHLPVQPHPVPPYHHANDHGHGPRLPTNRKTKPLGWLIAAFCALFWIIIIVGGLIILIVYLVFRPRNPKFDISTVTLNAAYLDMGYLLNADLRVLANFTNPNSKVNVDFSYVVFDLFYNDKFIATRYIEPFSVMRGEYKFADVHLVSSQVRLSLADSLYMQKQMENGRVNYEIRGLFRAKSKLVGFLRYSYWLYAHCKIVVGDPPTGVLISKRCETKR</sequence>
<keyword evidence="6" id="KW-1185">Reference proteome</keyword>
<dbReference type="Proteomes" id="UP001604277">
    <property type="component" value="Unassembled WGS sequence"/>
</dbReference>
<keyword evidence="4" id="KW-1133">Transmembrane helix</keyword>
<dbReference type="PANTHER" id="PTHR31234:SF42">
    <property type="entry name" value="LATE EMBRYOGENESIS ABUNDANT (LEA) HYDROXYPROLINE-RICH GLYCOPROTEIN FAMILY"/>
    <property type="match status" value="1"/>
</dbReference>
<dbReference type="GO" id="GO:0016020">
    <property type="term" value="C:membrane"/>
    <property type="evidence" value="ECO:0007669"/>
    <property type="project" value="UniProtKB-SubCell"/>
</dbReference>
<keyword evidence="4" id="KW-0812">Transmembrane</keyword>
<reference evidence="6" key="1">
    <citation type="submission" date="2024-07" db="EMBL/GenBank/DDBJ databases">
        <title>Two chromosome-level genome assemblies of Korean endemic species Abeliophyllum distichum and Forsythia ovata (Oleaceae).</title>
        <authorList>
            <person name="Jang H."/>
        </authorList>
    </citation>
    <scope>NUCLEOTIDE SEQUENCE [LARGE SCALE GENOMIC DNA]</scope>
</reference>
<feature type="transmembrane region" description="Helical" evidence="4">
    <location>
        <begin position="148"/>
        <end position="177"/>
    </location>
</feature>
<dbReference type="InterPro" id="IPR044839">
    <property type="entry name" value="NDR1-like"/>
</dbReference>
<evidence type="ECO:0000313" key="5">
    <source>
        <dbReference type="EMBL" id="KAL2559881.1"/>
    </source>
</evidence>
<comment type="subcellular location">
    <subcellularLocation>
        <location evidence="1">Membrane</location>
    </subcellularLocation>
</comment>
<comment type="caution">
    <text evidence="5">The sequence shown here is derived from an EMBL/GenBank/DDBJ whole genome shotgun (WGS) entry which is preliminary data.</text>
</comment>
<feature type="compositionally biased region" description="Pro residues" evidence="3">
    <location>
        <begin position="30"/>
        <end position="54"/>
    </location>
</feature>
<name>A0ABD1XDN8_9LAMI</name>
<dbReference type="PANTHER" id="PTHR31234">
    <property type="entry name" value="LATE EMBRYOGENESIS ABUNDANT (LEA) HYDROXYPROLINE-RICH GLYCOPROTEIN FAMILY"/>
    <property type="match status" value="1"/>
</dbReference>
<evidence type="ECO:0000256" key="2">
    <source>
        <dbReference type="ARBA" id="ARBA00023136"/>
    </source>
</evidence>
<dbReference type="AlphaFoldDB" id="A0ABD1XDN8"/>
<evidence type="ECO:0000256" key="3">
    <source>
        <dbReference type="SAM" id="MobiDB-lite"/>
    </source>
</evidence>